<sequence>MANFQIIRDLAEKKKITLREIAFQTGISEGAMQKLIKNGSTNTKTLEDIARVLEVPVGVFFDDFNLSENHSITNHGGATSIFGDANMKVMKNKNENREIAHLKTLLEEKERTIQILMNK</sequence>
<evidence type="ECO:0000313" key="3">
    <source>
        <dbReference type="EMBL" id="KAA6315354.1"/>
    </source>
</evidence>
<organism evidence="3">
    <name type="scientific">termite gut metagenome</name>
    <dbReference type="NCBI Taxonomy" id="433724"/>
    <lineage>
        <taxon>unclassified sequences</taxon>
        <taxon>metagenomes</taxon>
        <taxon>organismal metagenomes</taxon>
    </lineage>
</organism>
<dbReference type="SUPFAM" id="SSF47413">
    <property type="entry name" value="lambda repressor-like DNA-binding domains"/>
    <property type="match status" value="1"/>
</dbReference>
<comment type="caution">
    <text evidence="3">The sequence shown here is derived from an EMBL/GenBank/DDBJ whole genome shotgun (WGS) entry which is preliminary data.</text>
</comment>
<dbReference type="Gene3D" id="1.10.260.40">
    <property type="entry name" value="lambda repressor-like DNA-binding domains"/>
    <property type="match status" value="1"/>
</dbReference>
<feature type="domain" description="HTH cro/C1-type" evidence="2">
    <location>
        <begin position="7"/>
        <end position="60"/>
    </location>
</feature>
<accession>A0A5J4Q388</accession>
<protein>
    <recommendedName>
        <fullName evidence="2">HTH cro/C1-type domain-containing protein</fullName>
    </recommendedName>
</protein>
<evidence type="ECO:0000259" key="2">
    <source>
        <dbReference type="PROSITE" id="PS50943"/>
    </source>
</evidence>
<dbReference type="GO" id="GO:0003677">
    <property type="term" value="F:DNA binding"/>
    <property type="evidence" value="ECO:0007669"/>
    <property type="project" value="InterPro"/>
</dbReference>
<evidence type="ECO:0000256" key="1">
    <source>
        <dbReference type="SAM" id="Coils"/>
    </source>
</evidence>
<proteinExistence type="predicted"/>
<dbReference type="InterPro" id="IPR010982">
    <property type="entry name" value="Lambda_DNA-bd_dom_sf"/>
</dbReference>
<dbReference type="InterPro" id="IPR001387">
    <property type="entry name" value="Cro/C1-type_HTH"/>
</dbReference>
<reference evidence="3" key="1">
    <citation type="submission" date="2019-03" db="EMBL/GenBank/DDBJ databases">
        <title>Single cell metagenomics reveals metabolic interactions within the superorganism composed of flagellate Streblomastix strix and complex community of Bacteroidetes bacteria on its surface.</title>
        <authorList>
            <person name="Treitli S.C."/>
            <person name="Kolisko M."/>
            <person name="Husnik F."/>
            <person name="Keeling P."/>
            <person name="Hampl V."/>
        </authorList>
    </citation>
    <scope>NUCLEOTIDE SEQUENCE</scope>
    <source>
        <strain evidence="3">STM</strain>
    </source>
</reference>
<gene>
    <name evidence="3" type="ORF">EZS27_034176</name>
</gene>
<dbReference type="CDD" id="cd00093">
    <property type="entry name" value="HTH_XRE"/>
    <property type="match status" value="1"/>
</dbReference>
<feature type="coiled-coil region" evidence="1">
    <location>
        <begin position="92"/>
        <end position="119"/>
    </location>
</feature>
<dbReference type="Pfam" id="PF13443">
    <property type="entry name" value="HTH_26"/>
    <property type="match status" value="1"/>
</dbReference>
<name>A0A5J4Q388_9ZZZZ</name>
<dbReference type="AlphaFoldDB" id="A0A5J4Q388"/>
<keyword evidence="1" id="KW-0175">Coiled coil</keyword>
<dbReference type="EMBL" id="SNRY01005283">
    <property type="protein sequence ID" value="KAA6315354.1"/>
    <property type="molecule type" value="Genomic_DNA"/>
</dbReference>
<dbReference type="PROSITE" id="PS50943">
    <property type="entry name" value="HTH_CROC1"/>
    <property type="match status" value="1"/>
</dbReference>
<dbReference type="SMART" id="SM00530">
    <property type="entry name" value="HTH_XRE"/>
    <property type="match status" value="1"/>
</dbReference>